<accession>A0A4R6UHD8</accession>
<proteinExistence type="predicted"/>
<protein>
    <recommendedName>
        <fullName evidence="4">Porin-like protein</fullName>
    </recommendedName>
</protein>
<feature type="chain" id="PRO_5020632693" description="Porin-like protein" evidence="1">
    <location>
        <begin position="23"/>
        <end position="399"/>
    </location>
</feature>
<reference evidence="2 3" key="1">
    <citation type="submission" date="2019-03" db="EMBL/GenBank/DDBJ databases">
        <title>Genomic Encyclopedia of Type Strains, Phase IV (KMG-IV): sequencing the most valuable type-strain genomes for metagenomic binning, comparative biology and taxonomic classification.</title>
        <authorList>
            <person name="Goeker M."/>
        </authorList>
    </citation>
    <scope>NUCLEOTIDE SEQUENCE [LARGE SCALE GENOMIC DNA]</scope>
    <source>
        <strain evidence="2 3">DSM 103792</strain>
    </source>
</reference>
<sequence length="399" mass="43698">MNNKRKWAFAAVASCVMTAVHADVSFSGFLSVGGGIADEEIFPVTGGDAYSYAGYNSEDFTFDSDTLFGLQVSSEISEKLRVTGQFVARGTEDYSVSAEWAYISYEVNDQFTWRMGRFRTPLYLYSDYVDVGYAYSWIRTPRAVYYLPFNNVQGADFIWRFQLGSWDGSVQGYYGALTDSFFNTDFQATLSTELRNQMGVAFSVGNDWLTLRAAYHQADLALTGYETPQLQGLIATLNGLGFSDNANRLITDDSGNFLAFGYTIDTGMFVSSGEVIEFEVEDSPFSLDKRAYVMAGLRFGDVLVHITHAKTEDEAADLSSGIPNAGPLAAIVSALNGIAAGSVAEVETNSIGLRWDFTPGSAFKLQYDMTEDTSPGNLADFGQSDVELNVVSFAIQTVF</sequence>
<feature type="signal peptide" evidence="1">
    <location>
        <begin position="1"/>
        <end position="22"/>
    </location>
</feature>
<dbReference type="AlphaFoldDB" id="A0A4R6UHD8"/>
<evidence type="ECO:0000313" key="3">
    <source>
        <dbReference type="Proteomes" id="UP000295375"/>
    </source>
</evidence>
<dbReference type="SUPFAM" id="SSF56935">
    <property type="entry name" value="Porins"/>
    <property type="match status" value="1"/>
</dbReference>
<gene>
    <name evidence="2" type="ORF">EV696_1175</name>
</gene>
<comment type="caution">
    <text evidence="2">The sequence shown here is derived from an EMBL/GenBank/DDBJ whole genome shotgun (WGS) entry which is preliminary data.</text>
</comment>
<organism evidence="2 3">
    <name type="scientific">Permianibacter aggregans</name>
    <dbReference type="NCBI Taxonomy" id="1510150"/>
    <lineage>
        <taxon>Bacteria</taxon>
        <taxon>Pseudomonadati</taxon>
        <taxon>Pseudomonadota</taxon>
        <taxon>Gammaproteobacteria</taxon>
        <taxon>Pseudomonadales</taxon>
        <taxon>Pseudomonadaceae</taxon>
        <taxon>Permianibacter</taxon>
    </lineage>
</organism>
<keyword evidence="1" id="KW-0732">Signal</keyword>
<name>A0A4R6UHD8_9GAMM</name>
<keyword evidence="3" id="KW-1185">Reference proteome</keyword>
<dbReference type="OrthoDB" id="197869at2"/>
<evidence type="ECO:0000256" key="1">
    <source>
        <dbReference type="SAM" id="SignalP"/>
    </source>
</evidence>
<dbReference type="Proteomes" id="UP000295375">
    <property type="component" value="Unassembled WGS sequence"/>
</dbReference>
<evidence type="ECO:0008006" key="4">
    <source>
        <dbReference type="Google" id="ProtNLM"/>
    </source>
</evidence>
<evidence type="ECO:0000313" key="2">
    <source>
        <dbReference type="EMBL" id="TDQ45772.1"/>
    </source>
</evidence>
<dbReference type="RefSeq" id="WP_133592316.1">
    <property type="nucleotide sequence ID" value="NZ_CP037953.1"/>
</dbReference>
<dbReference type="EMBL" id="SNYM01000017">
    <property type="protein sequence ID" value="TDQ45772.1"/>
    <property type="molecule type" value="Genomic_DNA"/>
</dbReference>